<dbReference type="PANTHER" id="PTHR13251">
    <property type="entry name" value="EPILEPSY HOLOPROSENCEPHALY CANDIDATE 1/TMEM1"/>
    <property type="match status" value="1"/>
</dbReference>
<evidence type="ECO:0000259" key="7">
    <source>
        <dbReference type="Pfam" id="PF23036"/>
    </source>
</evidence>
<dbReference type="InterPro" id="IPR056913">
    <property type="entry name" value="TRAPPC10/Trs130_N"/>
</dbReference>
<dbReference type="Pfam" id="PF11817">
    <property type="entry name" value="Foie-gras_1"/>
    <property type="match status" value="1"/>
</dbReference>
<name>A0A8S9XC55_APOLU</name>
<evidence type="ECO:0000256" key="4">
    <source>
        <dbReference type="SAM" id="MobiDB-lite"/>
    </source>
</evidence>
<dbReference type="GO" id="GO:0005829">
    <property type="term" value="C:cytosol"/>
    <property type="evidence" value="ECO:0007669"/>
    <property type="project" value="GOC"/>
</dbReference>
<feature type="domain" description="TRAPPC10/Trs130 C-terminal" evidence="6">
    <location>
        <begin position="1019"/>
        <end position="1122"/>
    </location>
</feature>
<organism evidence="9 10">
    <name type="scientific">Apolygus lucorum</name>
    <name type="common">Small green plant bug</name>
    <name type="synonym">Lygocoris lucorum</name>
    <dbReference type="NCBI Taxonomy" id="248454"/>
    <lineage>
        <taxon>Eukaryota</taxon>
        <taxon>Metazoa</taxon>
        <taxon>Ecdysozoa</taxon>
        <taxon>Arthropoda</taxon>
        <taxon>Hexapoda</taxon>
        <taxon>Insecta</taxon>
        <taxon>Pterygota</taxon>
        <taxon>Neoptera</taxon>
        <taxon>Paraneoptera</taxon>
        <taxon>Hemiptera</taxon>
        <taxon>Heteroptera</taxon>
        <taxon>Panheteroptera</taxon>
        <taxon>Cimicomorpha</taxon>
        <taxon>Miridae</taxon>
        <taxon>Mirini</taxon>
        <taxon>Apolygus</taxon>
    </lineage>
</organism>
<dbReference type="Pfam" id="PF23036">
    <property type="entry name" value="TRAPPC10_1st"/>
    <property type="match status" value="1"/>
</dbReference>
<evidence type="ECO:0008006" key="11">
    <source>
        <dbReference type="Google" id="ProtNLM"/>
    </source>
</evidence>
<feature type="domain" description="TRAPPC10 Ig-like" evidence="8">
    <location>
        <begin position="760"/>
        <end position="873"/>
    </location>
</feature>
<sequence>MNGTDRIPEISIIDRKPIVTYAGDKDLFLSLESTLSSSLPNEPTEWRRAYGRAIKMVNVSATFVPFTKDVLPKEGDHHLIDQPMFHTYWSQCSDVDTYKSTVREDIEMWMRVLMQYNLNDWMIVLVETYDFRKSNKLLPRTTVFDKIKSDFGAKHADRCLVVINPLKSESRSAGSWRGLVVNTRLLLLTAYDRTLIKFEEIIREQRERRNQAGWSFCKYFLLQEELAFVLEMLGVYEEALVQYDELDALFTQFVLNFNLGETPDWLTQFQSPLDSWDGLSITTGVNIKERARIQNNTTSVLQFRNYLFSRQCAMLLYANKPSEVAERTLPYLHNCIRELSLLDVSITQGASACWVFLSCLEILQTCENYKETIHVESYSKYTAGIWAYARQKLEELGQLCGLMPGQKQTSEQIHTSVQIFSGLREEFAKPIEKLKKALSCPQEFSKQYLELSELAMGTYKHIGRVRSARSLGYDLAKFYWSIGDYATATSFLQNALLCYEQDGWKQLAAGARLHLAQSYLKLGDMLKYAKMCLSIACTSELDLTTRLKHYEEMKKTLSTANPDPPWTGTLTDCLTLLDVDIQVDPGSTKVTATFDVECHLPVDTHVSVISAAISHHGSKNEKRHRDSSENNRRKSKESLAPINPFLQRLPLAVRLDYKQDKSLAAANVEMKNQKSLVRRTDSHGKYRKISTVSKSDFTRSLVCHNVILKPGHNTLTLTSEANEAGTYRLNQLCVLLVDKFELLSLPHSQKIQFDVVHTLPTIALTNNSELLAGLVQTAILQITSQGYHISQGTELVLKSSSGLTMQQGSSDENMENQLSLILPEVLPNSTFNMPLFIHAALPPYKETSPIVHSISIKAPWSNEEEMISLQLQPALYAILKLQSAKMNKFLNVTVAGLSAQVIRVHDPVMTVLSPPGVTVASCNPPRNPLVVNNEKKVSFMWRVEAKQNVETSPVKTEFSLYYEADDESESQIPLLYKCFFDLSNFVTLYEVECKVEPGRGSEFCRVSTVCQLFIKVLRMSSKEESSLMYEVFAEHNMWAVCGKAAGVLMWDEKGDEQTVTVDVMPLVNGFLPLPTVRLSKYIPANPKASPINNVRGDNHPHLEQFNAGQVYNASKGTQVHVITAASPQDMGSGFPCSLHLVEKQRPLLLDQFSTLSYYVDSYTVKPTFKQN</sequence>
<dbReference type="SUPFAM" id="SSF48452">
    <property type="entry name" value="TPR-like"/>
    <property type="match status" value="1"/>
</dbReference>
<keyword evidence="10" id="KW-1185">Reference proteome</keyword>
<feature type="region of interest" description="Disordered" evidence="4">
    <location>
        <begin position="614"/>
        <end position="639"/>
    </location>
</feature>
<dbReference type="OrthoDB" id="10256906at2759"/>
<reference evidence="9" key="1">
    <citation type="journal article" date="2021" name="Mol. Ecol. Resour.">
        <title>Apolygus lucorum genome provides insights into omnivorousness and mesophyll feeding.</title>
        <authorList>
            <person name="Liu Y."/>
            <person name="Liu H."/>
            <person name="Wang H."/>
            <person name="Huang T."/>
            <person name="Liu B."/>
            <person name="Yang B."/>
            <person name="Yin L."/>
            <person name="Li B."/>
            <person name="Zhang Y."/>
            <person name="Zhang S."/>
            <person name="Jiang F."/>
            <person name="Zhang X."/>
            <person name="Ren Y."/>
            <person name="Wang B."/>
            <person name="Wang S."/>
            <person name="Lu Y."/>
            <person name="Wu K."/>
            <person name="Fan W."/>
            <person name="Wang G."/>
        </authorList>
    </citation>
    <scope>NUCLEOTIDE SEQUENCE</scope>
    <source>
        <strain evidence="9">12Hb</strain>
    </source>
</reference>
<dbReference type="Proteomes" id="UP000466442">
    <property type="component" value="Linkage Group LG9"/>
</dbReference>
<dbReference type="InterPro" id="IPR022233">
    <property type="entry name" value="TRAPPC10/Trs130_C"/>
</dbReference>
<keyword evidence="2" id="KW-0813">Transport</keyword>
<dbReference type="GO" id="GO:0034498">
    <property type="term" value="P:early endosome to Golgi transport"/>
    <property type="evidence" value="ECO:0007669"/>
    <property type="project" value="TreeGrafter"/>
</dbReference>
<comment type="caution">
    <text evidence="9">The sequence shown here is derived from an EMBL/GenBank/DDBJ whole genome shotgun (WGS) entry which is preliminary data.</text>
</comment>
<dbReference type="InterPro" id="IPR021773">
    <property type="entry name" value="TPC11"/>
</dbReference>
<dbReference type="AlphaFoldDB" id="A0A8S9XC55"/>
<evidence type="ECO:0000259" key="8">
    <source>
        <dbReference type="Pfam" id="PF23604"/>
    </source>
</evidence>
<evidence type="ECO:0000256" key="2">
    <source>
        <dbReference type="ARBA" id="ARBA00022448"/>
    </source>
</evidence>
<dbReference type="Pfam" id="PF12584">
    <property type="entry name" value="TRAPPC10"/>
    <property type="match status" value="1"/>
</dbReference>
<protein>
    <recommendedName>
        <fullName evidence="11">Trafficking protein particle complex subunit 10</fullName>
    </recommendedName>
</protein>
<dbReference type="InterPro" id="IPR056917">
    <property type="entry name" value="Ig_TRAPPC10"/>
</dbReference>
<evidence type="ECO:0000313" key="9">
    <source>
        <dbReference type="EMBL" id="KAF6205881.1"/>
    </source>
</evidence>
<evidence type="ECO:0000256" key="3">
    <source>
        <dbReference type="ARBA" id="ARBA00023034"/>
    </source>
</evidence>
<evidence type="ECO:0000313" key="10">
    <source>
        <dbReference type="Proteomes" id="UP000466442"/>
    </source>
</evidence>
<dbReference type="EMBL" id="WIXP02000009">
    <property type="protein sequence ID" value="KAF6205881.1"/>
    <property type="molecule type" value="Genomic_DNA"/>
</dbReference>
<dbReference type="InterPro" id="IPR011990">
    <property type="entry name" value="TPR-like_helical_dom_sf"/>
</dbReference>
<dbReference type="InterPro" id="IPR045126">
    <property type="entry name" value="TRAPPC10/Trs130"/>
</dbReference>
<dbReference type="PANTHER" id="PTHR13251:SF3">
    <property type="entry name" value="TRAFFICKING PROTEIN PARTICLE COMPLEX SUBUNIT 10"/>
    <property type="match status" value="1"/>
</dbReference>
<evidence type="ECO:0000256" key="1">
    <source>
        <dbReference type="ARBA" id="ARBA00004555"/>
    </source>
</evidence>
<gene>
    <name evidence="9" type="ORF">GE061_020056</name>
</gene>
<dbReference type="Pfam" id="PF23604">
    <property type="entry name" value="Ig_TRAPPC10"/>
    <property type="match status" value="1"/>
</dbReference>
<accession>A0A8S9XC55</accession>
<dbReference type="GO" id="GO:0006891">
    <property type="term" value="P:intra-Golgi vesicle-mediated transport"/>
    <property type="evidence" value="ECO:0007669"/>
    <property type="project" value="TreeGrafter"/>
</dbReference>
<evidence type="ECO:0000259" key="6">
    <source>
        <dbReference type="Pfam" id="PF12584"/>
    </source>
</evidence>
<feature type="compositionally biased region" description="Basic and acidic residues" evidence="4">
    <location>
        <begin position="618"/>
        <end position="632"/>
    </location>
</feature>
<evidence type="ECO:0000259" key="5">
    <source>
        <dbReference type="Pfam" id="PF11817"/>
    </source>
</evidence>
<comment type="subcellular location">
    <subcellularLocation>
        <location evidence="1">Golgi apparatus</location>
    </subcellularLocation>
</comment>
<feature type="domain" description="Trafficking protein particle complex subunit 11" evidence="5">
    <location>
        <begin position="368"/>
        <end position="533"/>
    </location>
</feature>
<proteinExistence type="predicted"/>
<dbReference type="GO" id="GO:1990071">
    <property type="term" value="C:TRAPPII protein complex"/>
    <property type="evidence" value="ECO:0007669"/>
    <property type="project" value="InterPro"/>
</dbReference>
<dbReference type="Gene3D" id="1.25.40.10">
    <property type="entry name" value="Tetratricopeptide repeat domain"/>
    <property type="match status" value="1"/>
</dbReference>
<feature type="domain" description="TRAPPC10/Trs130 N-terminal" evidence="7">
    <location>
        <begin position="14"/>
        <end position="325"/>
    </location>
</feature>
<keyword evidence="3" id="KW-0333">Golgi apparatus</keyword>